<evidence type="ECO:0000259" key="1">
    <source>
        <dbReference type="Pfam" id="PF00425"/>
    </source>
</evidence>
<dbReference type="GO" id="GO:0000162">
    <property type="term" value="P:L-tryptophan biosynthetic process"/>
    <property type="evidence" value="ECO:0007669"/>
    <property type="project" value="TreeGrafter"/>
</dbReference>
<feature type="domain" description="Chorismate-utilising enzyme C-terminal" evidence="1">
    <location>
        <begin position="194"/>
        <end position="451"/>
    </location>
</feature>
<reference evidence="2 3" key="1">
    <citation type="submission" date="2018-10" db="EMBL/GenBank/DDBJ databases">
        <title>Sequencing the genomes of 1000 actinobacteria strains.</title>
        <authorList>
            <person name="Klenk H.-P."/>
        </authorList>
    </citation>
    <scope>NUCLEOTIDE SEQUENCE [LARGE SCALE GENOMIC DNA]</scope>
    <source>
        <strain evidence="2 3">DSM 17894</strain>
    </source>
</reference>
<dbReference type="PANTHER" id="PTHR11236:SF18">
    <property type="entry name" value="AMINODEOXYCHORISMATE SYNTHASE"/>
    <property type="match status" value="1"/>
</dbReference>
<dbReference type="Pfam" id="PF00425">
    <property type="entry name" value="Chorismate_bind"/>
    <property type="match status" value="1"/>
</dbReference>
<keyword evidence="3" id="KW-1185">Reference proteome</keyword>
<dbReference type="RefSeq" id="WP_121368699.1">
    <property type="nucleotide sequence ID" value="NZ_RBKS01000001.1"/>
</dbReference>
<dbReference type="AlphaFoldDB" id="A0A495IFP5"/>
<proteinExistence type="predicted"/>
<dbReference type="EMBL" id="RBKS01000001">
    <property type="protein sequence ID" value="RKR73886.1"/>
    <property type="molecule type" value="Genomic_DNA"/>
</dbReference>
<accession>A0A495IFP5</accession>
<dbReference type="PANTHER" id="PTHR11236">
    <property type="entry name" value="AMINOBENZOATE/ANTHRANILATE SYNTHASE"/>
    <property type="match status" value="1"/>
</dbReference>
<evidence type="ECO:0000313" key="3">
    <source>
        <dbReference type="Proteomes" id="UP000280008"/>
    </source>
</evidence>
<dbReference type="InterPro" id="IPR019999">
    <property type="entry name" value="Anth_synth_I-like"/>
</dbReference>
<evidence type="ECO:0000313" key="2">
    <source>
        <dbReference type="EMBL" id="RKR73886.1"/>
    </source>
</evidence>
<dbReference type="InterPro" id="IPR005801">
    <property type="entry name" value="ADC_synthase"/>
</dbReference>
<organism evidence="2 3">
    <name type="scientific">Frondihabitans australicus</name>
    <dbReference type="NCBI Taxonomy" id="386892"/>
    <lineage>
        <taxon>Bacteria</taxon>
        <taxon>Bacillati</taxon>
        <taxon>Actinomycetota</taxon>
        <taxon>Actinomycetes</taxon>
        <taxon>Micrococcales</taxon>
        <taxon>Microbacteriaceae</taxon>
        <taxon>Frondihabitans</taxon>
    </lineage>
</organism>
<protein>
    <submittedName>
        <fullName evidence="2">Anthranilate synthase component 1</fullName>
    </submittedName>
</protein>
<dbReference type="GO" id="GO:0005737">
    <property type="term" value="C:cytoplasm"/>
    <property type="evidence" value="ECO:0007669"/>
    <property type="project" value="TreeGrafter"/>
</dbReference>
<dbReference type="GO" id="GO:0008153">
    <property type="term" value="P:4-aminobenzoate biosynthetic process"/>
    <property type="evidence" value="ECO:0007669"/>
    <property type="project" value="TreeGrafter"/>
</dbReference>
<sequence>MRPLVRTTLPGWLPAEEVVRALAPTGDVVWLDAGAASDRAGAATPDGYPERSLVGWGSRTLTASVRDEGAVEAAWATIHASMAGDVRAGSQDPDPLGWWGALGYGVAAATLGEGSRTWAASLGDPTAPDVALIEVDRALVFDHGTGTVTLVTWGEHDAWRRRVEGWWADAVTRGVGPIDVPVAPARTAVWRDTAETYLDLVDRCLGAIHDGDAFVMCLTTSVAVDGVDESDLDVYARLRRLSPAPRASFSRLGGVSLLSSSPETFLRVGRDGVVESAPIKGTRARSADPATDRVLAVELGGDVKERAENLMIVDLMRNDLSRIAVPGSVEVPALFEVRSYAQAHQLVSTVRARRAQDATSAAVVRAAFPPGSMTGAPKHSVVSFLAAWETGPRGLYSGAVGRLGFDGSVDLAVVIRSIVLEHSSGRATVGVGGGVTALSDPAAELEEVRTKARAPLAALGAVI</sequence>
<name>A0A495IFP5_9MICO</name>
<dbReference type="Gene3D" id="3.60.120.10">
    <property type="entry name" value="Anthranilate synthase"/>
    <property type="match status" value="1"/>
</dbReference>
<comment type="caution">
    <text evidence="2">The sequence shown here is derived from an EMBL/GenBank/DDBJ whole genome shotgun (WGS) entry which is preliminary data.</text>
</comment>
<dbReference type="OrthoDB" id="3518032at2"/>
<gene>
    <name evidence="2" type="ORF">C8E83_0983</name>
</gene>
<dbReference type="Proteomes" id="UP000280008">
    <property type="component" value="Unassembled WGS sequence"/>
</dbReference>
<dbReference type="InterPro" id="IPR015890">
    <property type="entry name" value="Chorismate_C"/>
</dbReference>
<dbReference type="GO" id="GO:0046820">
    <property type="term" value="F:4-amino-4-deoxychorismate synthase activity"/>
    <property type="evidence" value="ECO:0007669"/>
    <property type="project" value="TreeGrafter"/>
</dbReference>
<dbReference type="PRINTS" id="PR00095">
    <property type="entry name" value="ANTSNTHASEI"/>
</dbReference>
<dbReference type="SUPFAM" id="SSF56322">
    <property type="entry name" value="ADC synthase"/>
    <property type="match status" value="1"/>
</dbReference>